<gene>
    <name evidence="2" type="ORF">EPI11_08305</name>
</gene>
<comment type="caution">
    <text evidence="2">The sequence shown here is derived from an EMBL/GenBank/DDBJ whole genome shotgun (WGS) entry which is preliminary data.</text>
</comment>
<protein>
    <recommendedName>
        <fullName evidence="4">Lipoprotein</fullName>
    </recommendedName>
</protein>
<dbReference type="PROSITE" id="PS51257">
    <property type="entry name" value="PROKAR_LIPOPROTEIN"/>
    <property type="match status" value="1"/>
</dbReference>
<dbReference type="EMBL" id="SBII01000004">
    <property type="protein sequence ID" value="RWX01013.1"/>
    <property type="molecule type" value="Genomic_DNA"/>
</dbReference>
<evidence type="ECO:0008006" key="4">
    <source>
        <dbReference type="Google" id="ProtNLM"/>
    </source>
</evidence>
<sequence>MGTKLKLLFIASFLLLISCKANNYNSERAFNKRVKEGNIKYFKMQVYCSCLNNAYENKDIIKSIRTEDLLAVFDDLSSPDIQKTVDSLGKIVAQTIKPEEYPDFEGKKRITVKCLEYYTSKELDNIARKRFRNY</sequence>
<proteinExistence type="predicted"/>
<dbReference type="RefSeq" id="WP_128389492.1">
    <property type="nucleotide sequence ID" value="NZ_SBII01000004.1"/>
</dbReference>
<evidence type="ECO:0000313" key="3">
    <source>
        <dbReference type="Proteomes" id="UP000287527"/>
    </source>
</evidence>
<reference evidence="2 3" key="1">
    <citation type="submission" date="2019-01" db="EMBL/GenBank/DDBJ databases">
        <title>Flavobacterium sp. nov.,isolated from freshwater.</title>
        <authorList>
            <person name="Zhang R."/>
            <person name="Du Z.-J."/>
        </authorList>
    </citation>
    <scope>NUCLEOTIDE SEQUENCE [LARGE SCALE GENOMIC DNA]</scope>
    <source>
        <strain evidence="2 3">1E403</strain>
    </source>
</reference>
<dbReference type="OrthoDB" id="1369745at2"/>
<evidence type="ECO:0000313" key="2">
    <source>
        <dbReference type="EMBL" id="RWX01013.1"/>
    </source>
</evidence>
<name>A0A444HC90_9FLAO</name>
<organism evidence="2 3">
    <name type="scientific">Flavobacterium cerinum</name>
    <dbReference type="NCBI Taxonomy" id="2502784"/>
    <lineage>
        <taxon>Bacteria</taxon>
        <taxon>Pseudomonadati</taxon>
        <taxon>Bacteroidota</taxon>
        <taxon>Flavobacteriia</taxon>
        <taxon>Flavobacteriales</taxon>
        <taxon>Flavobacteriaceae</taxon>
        <taxon>Flavobacterium</taxon>
    </lineage>
</organism>
<feature type="signal peptide" evidence="1">
    <location>
        <begin position="1"/>
        <end position="23"/>
    </location>
</feature>
<dbReference type="InterPro" id="IPR038314">
    <property type="entry name" value="T6SS_sf"/>
</dbReference>
<accession>A0A444HC90</accession>
<feature type="chain" id="PRO_5019497454" description="Lipoprotein" evidence="1">
    <location>
        <begin position="24"/>
        <end position="134"/>
    </location>
</feature>
<dbReference type="Proteomes" id="UP000287527">
    <property type="component" value="Unassembled WGS sequence"/>
</dbReference>
<evidence type="ECO:0000256" key="1">
    <source>
        <dbReference type="SAM" id="SignalP"/>
    </source>
</evidence>
<keyword evidence="3" id="KW-1185">Reference proteome</keyword>
<dbReference type="Gene3D" id="1.20.120.1620">
    <property type="match status" value="1"/>
</dbReference>
<keyword evidence="1" id="KW-0732">Signal</keyword>
<dbReference type="AlphaFoldDB" id="A0A444HC90"/>